<dbReference type="Proteomes" id="UP000596742">
    <property type="component" value="Unassembled WGS sequence"/>
</dbReference>
<comment type="caution">
    <text evidence="1">The sequence shown here is derived from an EMBL/GenBank/DDBJ whole genome shotgun (WGS) entry which is preliminary data.</text>
</comment>
<dbReference type="EMBL" id="UYJE01002311">
    <property type="protein sequence ID" value="VDI09584.1"/>
    <property type="molecule type" value="Genomic_DNA"/>
</dbReference>
<dbReference type="AlphaFoldDB" id="A0A8B6CUI1"/>
<name>A0A8B6CUI1_MYTGA</name>
<evidence type="ECO:0000313" key="2">
    <source>
        <dbReference type="Proteomes" id="UP000596742"/>
    </source>
</evidence>
<gene>
    <name evidence="1" type="ORF">MGAL_10B057395</name>
</gene>
<evidence type="ECO:0000313" key="1">
    <source>
        <dbReference type="EMBL" id="VDI09584.1"/>
    </source>
</evidence>
<protein>
    <submittedName>
        <fullName evidence="1">Uncharacterized protein</fullName>
    </submittedName>
</protein>
<proteinExistence type="predicted"/>
<keyword evidence="2" id="KW-1185">Reference proteome</keyword>
<accession>A0A8B6CUI1</accession>
<dbReference type="OrthoDB" id="6157060at2759"/>
<organism evidence="1 2">
    <name type="scientific">Mytilus galloprovincialis</name>
    <name type="common">Mediterranean mussel</name>
    <dbReference type="NCBI Taxonomy" id="29158"/>
    <lineage>
        <taxon>Eukaryota</taxon>
        <taxon>Metazoa</taxon>
        <taxon>Spiralia</taxon>
        <taxon>Lophotrochozoa</taxon>
        <taxon>Mollusca</taxon>
        <taxon>Bivalvia</taxon>
        <taxon>Autobranchia</taxon>
        <taxon>Pteriomorphia</taxon>
        <taxon>Mytilida</taxon>
        <taxon>Mytiloidea</taxon>
        <taxon>Mytilidae</taxon>
        <taxon>Mytilinae</taxon>
        <taxon>Mytilus</taxon>
    </lineage>
</organism>
<feature type="non-terminal residue" evidence="1">
    <location>
        <position position="187"/>
    </location>
</feature>
<sequence length="187" mass="21637">NHPEKSYWPNFLGKQGFQVSSGPDLRFFKYGFDQVKSKISFCVVEVKRDNENTESCRKKPKLDLQSSSSEDVHGVRVTREEKLKGQHAGELLLDLHRIVEDKFSENCSEYSMPGLIIDGTRVSLSMLVISKEHYEKLKDGNVLEETDEAFIYCSAFYNILLESQRNDLIELFLYLDNMSESFSVFDR</sequence>
<reference evidence="1" key="1">
    <citation type="submission" date="2018-11" db="EMBL/GenBank/DDBJ databases">
        <authorList>
            <person name="Alioto T."/>
            <person name="Alioto T."/>
        </authorList>
    </citation>
    <scope>NUCLEOTIDE SEQUENCE</scope>
</reference>